<dbReference type="VEuPathDB" id="MicrosporidiaDB:AEWR_071470"/>
<keyword evidence="1" id="KW-0175">Coiled coil</keyword>
<feature type="coiled-coil region" evidence="1">
    <location>
        <begin position="70"/>
        <end position="204"/>
    </location>
</feature>
<dbReference type="VEuPathDB" id="MicrosporidiaDB:AEWD_071480"/>
<proteinExistence type="predicted"/>
<dbReference type="EMBL" id="KC513610">
    <property type="protein sequence ID" value="AGE95851.1"/>
    <property type="molecule type" value="Genomic_DNA"/>
</dbReference>
<organism evidence="2">
    <name type="scientific">Encephalitozoon cuniculi</name>
    <name type="common">Microsporidian parasite</name>
    <dbReference type="NCBI Taxonomy" id="6035"/>
    <lineage>
        <taxon>Eukaryota</taxon>
        <taxon>Fungi</taxon>
        <taxon>Fungi incertae sedis</taxon>
        <taxon>Microsporidia</taxon>
        <taxon>Unikaryonidae</taxon>
        <taxon>Encephalitozoon</taxon>
    </lineage>
</organism>
<dbReference type="OMA" id="LESSMAM"/>
<sequence length="227" mass="26165">MGSKRFVEYLSASVANLSSMVLSMSSGSRAPAEEESAVPLSSINMSEKMQDSERLGGSHSSGDETVVLKRSDHERLCEELESSMAMIEELKRKEREHGRMLKNYDTTLAYVLERNEKEKALLESTIMSEEIERLRSNEYRLKTYIQALKRDLFASEDKMESLRRANNEKIEALSEQAEEIKRMYEEQKRKASCLSNKVAGLESALRVRCEEMVEVVEYCKYLLRWGH</sequence>
<gene>
    <name evidence="2" type="ORF">ECU07_1490</name>
</gene>
<name>M1KKQ3_ENCCN</name>
<evidence type="ECO:0000313" key="2">
    <source>
        <dbReference type="EMBL" id="AGE95851.1"/>
    </source>
</evidence>
<reference evidence="2" key="1">
    <citation type="journal article" date="2013" name="Eukaryot. Cell">
        <title>Extremely Reduced Levels of Heterozygosity in the Vertebrate Pathogen Encephalitozoon cuniculi.</title>
        <authorList>
            <person name="Selman M."/>
            <person name="Sak B."/>
            <person name="Kvac M."/>
            <person name="Farinelli L."/>
            <person name="Weiss L.M."/>
            <person name="Corradi N."/>
        </authorList>
    </citation>
    <scope>NUCLEOTIDE SEQUENCE</scope>
</reference>
<accession>M1KKQ3</accession>
<dbReference type="VEuPathDB" id="MicrosporidiaDB:AEWQ_071480"/>
<dbReference type="VEuPathDB" id="MicrosporidiaDB:M970_071470"/>
<dbReference type="AlphaFoldDB" id="M1KKQ3"/>
<evidence type="ECO:0000256" key="1">
    <source>
        <dbReference type="SAM" id="Coils"/>
    </source>
</evidence>
<protein>
    <submittedName>
        <fullName evidence="2">Uncharacterized protein</fullName>
    </submittedName>
</protein>
<dbReference type="VEuPathDB" id="MicrosporidiaDB:ECU07_1490"/>